<proteinExistence type="predicted"/>
<dbReference type="Proteomes" id="UP000199169">
    <property type="component" value="Unassembled WGS sequence"/>
</dbReference>
<dbReference type="GO" id="GO:0016020">
    <property type="term" value="C:membrane"/>
    <property type="evidence" value="ECO:0007669"/>
    <property type="project" value="UniProtKB-SubCell"/>
</dbReference>
<dbReference type="EMBL" id="FLQX01000001">
    <property type="protein sequence ID" value="SBT03232.1"/>
    <property type="molecule type" value="Genomic_DNA"/>
</dbReference>
<dbReference type="EC" id="1.9.3.1" evidence="6"/>
<gene>
    <name evidence="6" type="ORF">ACCAA_10149</name>
</gene>
<feature type="transmembrane region" description="Helical" evidence="4">
    <location>
        <begin position="66"/>
        <end position="85"/>
    </location>
</feature>
<keyword evidence="2 4" id="KW-0812">Transmembrane</keyword>
<sequence>METSTNNLSTMTPISRDALQLHNDFMLVITALFIVVFGIMIYTMVRHRRRAGYRPTKFTGPTGTVQWLWAMVPFAILLFVDYALMGLN</sequence>
<name>A0A1A8XFV1_9PROT</name>
<keyword evidence="6" id="KW-0560">Oxidoreductase</keyword>
<feature type="transmembrane region" description="Helical" evidence="4">
    <location>
        <begin position="25"/>
        <end position="45"/>
    </location>
</feature>
<comment type="subcellular location">
    <subcellularLocation>
        <location evidence="1">Membrane</location>
        <topology evidence="1">Multi-pass membrane protein</topology>
    </subcellularLocation>
</comment>
<keyword evidence="7" id="KW-1185">Reference proteome</keyword>
<dbReference type="AlphaFoldDB" id="A0A1A8XFV1"/>
<keyword evidence="3 4" id="KW-0472">Membrane</keyword>
<evidence type="ECO:0000256" key="2">
    <source>
        <dbReference type="ARBA" id="ARBA00022692"/>
    </source>
</evidence>
<dbReference type="Pfam" id="PF02790">
    <property type="entry name" value="COX2_TM"/>
    <property type="match status" value="1"/>
</dbReference>
<dbReference type="InterPro" id="IPR036257">
    <property type="entry name" value="Cyt_c_oxidase_su2_TM_sf"/>
</dbReference>
<evidence type="ECO:0000256" key="4">
    <source>
        <dbReference type="SAM" id="Phobius"/>
    </source>
</evidence>
<dbReference type="GO" id="GO:0022900">
    <property type="term" value="P:electron transport chain"/>
    <property type="evidence" value="ECO:0007669"/>
    <property type="project" value="InterPro"/>
</dbReference>
<evidence type="ECO:0000256" key="1">
    <source>
        <dbReference type="ARBA" id="ARBA00004141"/>
    </source>
</evidence>
<protein>
    <submittedName>
        <fullName evidence="6">Cytochrome c oxidase subunit 2</fullName>
        <ecNumber evidence="6">1.9.3.1</ecNumber>
    </submittedName>
</protein>
<dbReference type="InterPro" id="IPR011759">
    <property type="entry name" value="Cyt_c_oxidase_su2_TM_dom"/>
</dbReference>
<dbReference type="PROSITE" id="PS50999">
    <property type="entry name" value="COX2_TM"/>
    <property type="match status" value="1"/>
</dbReference>
<evidence type="ECO:0000259" key="5">
    <source>
        <dbReference type="PROSITE" id="PS50999"/>
    </source>
</evidence>
<keyword evidence="4" id="KW-1133">Transmembrane helix</keyword>
<dbReference type="GO" id="GO:0016491">
    <property type="term" value="F:oxidoreductase activity"/>
    <property type="evidence" value="ECO:0007669"/>
    <property type="project" value="UniProtKB-KW"/>
</dbReference>
<dbReference type="STRING" id="1860102.ACCAA_10149"/>
<accession>A0A1A8XFV1</accession>
<evidence type="ECO:0000313" key="6">
    <source>
        <dbReference type="EMBL" id="SBT03232.1"/>
    </source>
</evidence>
<feature type="domain" description="Cytochrome oxidase subunit II transmembrane region profile" evidence="5">
    <location>
        <begin position="1"/>
        <end position="88"/>
    </location>
</feature>
<dbReference type="SUPFAM" id="SSF81464">
    <property type="entry name" value="Cytochrome c oxidase subunit II-like, transmembrane region"/>
    <property type="match status" value="1"/>
</dbReference>
<evidence type="ECO:0000313" key="7">
    <source>
        <dbReference type="Proteomes" id="UP000199169"/>
    </source>
</evidence>
<reference evidence="7" key="1">
    <citation type="submission" date="2016-06" db="EMBL/GenBank/DDBJ databases">
        <authorList>
            <person name="McIlroy S.J."/>
            <person name="Karst S.M."/>
            <person name="Albertsen M."/>
        </authorList>
    </citation>
    <scope>NUCLEOTIDE SEQUENCE [LARGE SCALE GENOMIC DNA]</scope>
</reference>
<dbReference type="Gene3D" id="1.10.287.90">
    <property type="match status" value="1"/>
</dbReference>
<organism evidence="6 7">
    <name type="scientific">Candidatus Accumulibacter aalborgensis</name>
    <dbReference type="NCBI Taxonomy" id="1860102"/>
    <lineage>
        <taxon>Bacteria</taxon>
        <taxon>Pseudomonadati</taxon>
        <taxon>Pseudomonadota</taxon>
        <taxon>Betaproteobacteria</taxon>
        <taxon>Candidatus Accumulibacter</taxon>
    </lineage>
</organism>
<evidence type="ECO:0000256" key="3">
    <source>
        <dbReference type="ARBA" id="ARBA00023136"/>
    </source>
</evidence>